<feature type="domain" description="SP-RING-type" evidence="13">
    <location>
        <begin position="359"/>
        <end position="440"/>
    </location>
</feature>
<evidence type="ECO:0000259" key="14">
    <source>
        <dbReference type="PROSITE" id="PS51466"/>
    </source>
</evidence>
<dbReference type="InterPro" id="IPR023321">
    <property type="entry name" value="PINIT"/>
</dbReference>
<keyword evidence="9" id="KW-0539">Nucleus</keyword>
<dbReference type="SUPFAM" id="SSF68906">
    <property type="entry name" value="SAP domain"/>
    <property type="match status" value="1"/>
</dbReference>
<evidence type="ECO:0000259" key="13">
    <source>
        <dbReference type="PROSITE" id="PS51044"/>
    </source>
</evidence>
<dbReference type="GeneID" id="111593864"/>
<dbReference type="InterPro" id="IPR036361">
    <property type="entry name" value="SAP_dom_sf"/>
</dbReference>
<dbReference type="GO" id="GO:0008270">
    <property type="term" value="F:zinc ion binding"/>
    <property type="evidence" value="ECO:0007669"/>
    <property type="project" value="UniProtKB-KW"/>
</dbReference>
<evidence type="ECO:0000256" key="4">
    <source>
        <dbReference type="ARBA" id="ARBA00022679"/>
    </source>
</evidence>
<sequence>MRKTRSQTQAENAASTTSQQSVPTAVNTFDAAKFKECEQMVQMLRVVELQKILSFLNISFAGRKTDLQGRILSFLRTNLELLAPKVQEVYAQSVQEQTPTLQYIDPTRMYSHMQLPTVQPNNASLVGGAPTQVPQVGTGNPTQMQVGAGGAPANMLPFLHTHGMNSQMPIHPDVRLKKLAFYDVLGTLIKPSTLVPRNTQRVQEVPFYFTLTPQQATEIATNRDVRNSSKVEHAIQVQLRFCLVETSCDQEDCFPPNVNVKVNNKLCQLPNVIPTNRPNVEPKRPPRPVNVTSNVKLSPTVTNTIMVQWCPDYTRSYCLAVYLVKKLTSAQLLHRMKTKGVKPADYTRALIKEKLTEDADCEIATTMLKVSLNCPLGKMKMSLPCRASTCSHLQCFDASLYLQMNERKPTWNCPVCDRPAIYDNLVIDGYFQEVLGSSLLKSDDTEIQLHQDGSWSTPGLRSETQILDTPSKSVSKVEVISDDVELIDDTKPMKSDLSPMPEEQPTSTSNSETVDLTLSDSDDDMPLAKRRPPAKQAAATSTSNGTGAVQRAYASSQQQQQPQKTGRG</sequence>
<reference evidence="16" key="1">
    <citation type="submission" date="2025-08" db="UniProtKB">
        <authorList>
            <consortium name="RefSeq"/>
        </authorList>
    </citation>
    <scope>IDENTIFICATION</scope>
    <source>
        <strain evidence="16">15085-1641.00</strain>
        <tissue evidence="16">Whole body</tissue>
    </source>
</reference>
<evidence type="ECO:0000256" key="7">
    <source>
        <dbReference type="ARBA" id="ARBA00022786"/>
    </source>
</evidence>
<dbReference type="FunFam" id="2.60.120.780:FF:000001">
    <property type="entry name" value="E3 SUMO-protein ligase PIAS2 isoform X1"/>
    <property type="match status" value="1"/>
</dbReference>
<dbReference type="GO" id="GO:0006357">
    <property type="term" value="P:regulation of transcription by RNA polymerase II"/>
    <property type="evidence" value="ECO:0007669"/>
    <property type="project" value="TreeGrafter"/>
</dbReference>
<dbReference type="GO" id="GO:0016925">
    <property type="term" value="P:protein sumoylation"/>
    <property type="evidence" value="ECO:0007669"/>
    <property type="project" value="UniProtKB-UniPathway"/>
</dbReference>
<dbReference type="AlphaFoldDB" id="A0A6J1L7Z1"/>
<dbReference type="InterPro" id="IPR004181">
    <property type="entry name" value="Znf_MIZ"/>
</dbReference>
<dbReference type="Pfam" id="PF02891">
    <property type="entry name" value="zf-MIZ"/>
    <property type="match status" value="1"/>
</dbReference>
<keyword evidence="15" id="KW-1185">Reference proteome</keyword>
<accession>A0A6J1L7Z1</accession>
<dbReference type="PROSITE" id="PS50800">
    <property type="entry name" value="SAP"/>
    <property type="match status" value="1"/>
</dbReference>
<dbReference type="InterPro" id="IPR038654">
    <property type="entry name" value="PINIT_sf"/>
</dbReference>
<evidence type="ECO:0000256" key="5">
    <source>
        <dbReference type="ARBA" id="ARBA00022723"/>
    </source>
</evidence>
<dbReference type="Gene3D" id="3.30.40.10">
    <property type="entry name" value="Zinc/RING finger domain, C3HC4 (zinc finger)"/>
    <property type="match status" value="1"/>
</dbReference>
<keyword evidence="8" id="KW-0862">Zinc</keyword>
<dbReference type="SMART" id="SM00513">
    <property type="entry name" value="SAP"/>
    <property type="match status" value="1"/>
</dbReference>
<dbReference type="GO" id="GO:0000785">
    <property type="term" value="C:chromatin"/>
    <property type="evidence" value="ECO:0007669"/>
    <property type="project" value="TreeGrafter"/>
</dbReference>
<evidence type="ECO:0000259" key="12">
    <source>
        <dbReference type="PROSITE" id="PS50800"/>
    </source>
</evidence>
<comment type="similarity">
    <text evidence="3">Belongs to the PIAS family.</text>
</comment>
<dbReference type="InterPro" id="IPR013083">
    <property type="entry name" value="Znf_RING/FYVE/PHD"/>
</dbReference>
<feature type="compositionally biased region" description="Low complexity" evidence="11">
    <location>
        <begin position="534"/>
        <end position="548"/>
    </location>
</feature>
<dbReference type="UniPathway" id="UPA00886"/>
<keyword evidence="5" id="KW-0479">Metal-binding</keyword>
<dbReference type="Pfam" id="PF02037">
    <property type="entry name" value="SAP"/>
    <property type="match status" value="1"/>
</dbReference>
<dbReference type="OMA" id="NEVHISW"/>
<evidence type="ECO:0000256" key="11">
    <source>
        <dbReference type="SAM" id="MobiDB-lite"/>
    </source>
</evidence>
<dbReference type="GO" id="GO:0097240">
    <property type="term" value="P:chromosome attachment to the nuclear envelope"/>
    <property type="evidence" value="ECO:0007669"/>
    <property type="project" value="UniProtKB-ARBA"/>
</dbReference>
<dbReference type="Pfam" id="PF14324">
    <property type="entry name" value="PINIT"/>
    <property type="match status" value="1"/>
</dbReference>
<feature type="domain" description="SAP" evidence="12">
    <location>
        <begin position="41"/>
        <end position="75"/>
    </location>
</feature>
<protein>
    <submittedName>
        <fullName evidence="16">E3 SUMO-protein ligase PIAS1 isoform X7</fullName>
    </submittedName>
</protein>
<dbReference type="GO" id="GO:0016874">
    <property type="term" value="F:ligase activity"/>
    <property type="evidence" value="ECO:0007669"/>
    <property type="project" value="UniProtKB-KW"/>
</dbReference>
<dbReference type="PROSITE" id="PS51044">
    <property type="entry name" value="ZF_SP_RING"/>
    <property type="match status" value="1"/>
</dbReference>
<evidence type="ECO:0000256" key="8">
    <source>
        <dbReference type="ARBA" id="ARBA00022833"/>
    </source>
</evidence>
<gene>
    <name evidence="16" type="primary">LOC111593864</name>
</gene>
<dbReference type="FunFam" id="3.30.40.10:FF:000247">
    <property type="entry name" value="Uncharacterized protein, isoform B"/>
    <property type="match status" value="1"/>
</dbReference>
<keyword evidence="6 10" id="KW-0863">Zinc-finger</keyword>
<evidence type="ECO:0000256" key="2">
    <source>
        <dbReference type="ARBA" id="ARBA00004718"/>
    </source>
</evidence>
<comment type="pathway">
    <text evidence="2">Protein modification; protein sumoylation.</text>
</comment>
<keyword evidence="7" id="KW-0833">Ubl conjugation pathway</keyword>
<name>A0A6J1L7Z1_DROHY</name>
<evidence type="ECO:0000256" key="10">
    <source>
        <dbReference type="PROSITE-ProRule" id="PRU00452"/>
    </source>
</evidence>
<dbReference type="Gene3D" id="2.60.120.780">
    <property type="entry name" value="PINIT domain"/>
    <property type="match status" value="1"/>
</dbReference>
<dbReference type="InterPro" id="IPR003034">
    <property type="entry name" value="SAP_dom"/>
</dbReference>
<comment type="subcellular location">
    <subcellularLocation>
        <location evidence="1">Nucleus</location>
    </subcellularLocation>
</comment>
<dbReference type="GO" id="GO:0005634">
    <property type="term" value="C:nucleus"/>
    <property type="evidence" value="ECO:0007669"/>
    <property type="project" value="UniProtKB-SubCell"/>
</dbReference>
<keyword evidence="4" id="KW-0808">Transferase</keyword>
<evidence type="ECO:0000256" key="3">
    <source>
        <dbReference type="ARBA" id="ARBA00005383"/>
    </source>
</evidence>
<feature type="compositionally biased region" description="Low complexity" evidence="11">
    <location>
        <begin position="557"/>
        <end position="568"/>
    </location>
</feature>
<evidence type="ECO:0000313" key="15">
    <source>
        <dbReference type="Proteomes" id="UP000504633"/>
    </source>
</evidence>
<dbReference type="PROSITE" id="PS51466">
    <property type="entry name" value="PINIT"/>
    <property type="match status" value="1"/>
</dbReference>
<proteinExistence type="inferred from homology"/>
<dbReference type="Proteomes" id="UP000504633">
    <property type="component" value="Unplaced"/>
</dbReference>
<dbReference type="GO" id="GO:0061665">
    <property type="term" value="F:SUMO ligase activity"/>
    <property type="evidence" value="ECO:0007669"/>
    <property type="project" value="TreeGrafter"/>
</dbReference>
<evidence type="ECO:0000256" key="1">
    <source>
        <dbReference type="ARBA" id="ARBA00004123"/>
    </source>
</evidence>
<organism evidence="15 16">
    <name type="scientific">Drosophila hydei</name>
    <name type="common">Fruit fly</name>
    <dbReference type="NCBI Taxonomy" id="7224"/>
    <lineage>
        <taxon>Eukaryota</taxon>
        <taxon>Metazoa</taxon>
        <taxon>Ecdysozoa</taxon>
        <taxon>Arthropoda</taxon>
        <taxon>Hexapoda</taxon>
        <taxon>Insecta</taxon>
        <taxon>Pterygota</taxon>
        <taxon>Neoptera</taxon>
        <taxon>Endopterygota</taxon>
        <taxon>Diptera</taxon>
        <taxon>Brachycera</taxon>
        <taxon>Muscomorpha</taxon>
        <taxon>Ephydroidea</taxon>
        <taxon>Drosophilidae</taxon>
        <taxon>Drosophila</taxon>
    </lineage>
</organism>
<evidence type="ECO:0000256" key="9">
    <source>
        <dbReference type="ARBA" id="ARBA00023242"/>
    </source>
</evidence>
<dbReference type="PANTHER" id="PTHR10782:SF94">
    <property type="entry name" value="SUPPRESSOR OF VARIEGATION 2-10, ISOFORM I"/>
    <property type="match status" value="1"/>
</dbReference>
<dbReference type="FunFam" id="1.10.720.30:FF:000018">
    <property type="entry name" value="Uncharacterized protein, isoform G"/>
    <property type="match status" value="1"/>
</dbReference>
<keyword evidence="16" id="KW-0436">Ligase</keyword>
<dbReference type="CDD" id="cd16790">
    <property type="entry name" value="SP-RING_PIAS"/>
    <property type="match status" value="1"/>
</dbReference>
<dbReference type="PANTHER" id="PTHR10782">
    <property type="entry name" value="ZINC FINGER MIZ DOMAIN-CONTAINING PROTEIN"/>
    <property type="match status" value="1"/>
</dbReference>
<feature type="domain" description="PINIT" evidence="14">
    <location>
        <begin position="162"/>
        <end position="327"/>
    </location>
</feature>
<dbReference type="GO" id="GO:0003712">
    <property type="term" value="F:transcription coregulator activity"/>
    <property type="evidence" value="ECO:0007669"/>
    <property type="project" value="TreeGrafter"/>
</dbReference>
<dbReference type="Gene3D" id="1.10.720.30">
    <property type="entry name" value="SAP domain"/>
    <property type="match status" value="1"/>
</dbReference>
<feature type="region of interest" description="Disordered" evidence="11">
    <location>
        <begin position="483"/>
        <end position="568"/>
    </location>
</feature>
<evidence type="ECO:0000256" key="6">
    <source>
        <dbReference type="ARBA" id="ARBA00022771"/>
    </source>
</evidence>
<dbReference type="OrthoDB" id="10263264at2759"/>
<feature type="region of interest" description="Disordered" evidence="11">
    <location>
        <begin position="1"/>
        <end position="22"/>
    </location>
</feature>
<dbReference type="CTD" id="35927"/>
<evidence type="ECO:0000313" key="16">
    <source>
        <dbReference type="RefSeq" id="XP_023162693.1"/>
    </source>
</evidence>
<dbReference type="RefSeq" id="XP_023162693.1">
    <property type="nucleotide sequence ID" value="XM_023306925.2"/>
</dbReference>